<dbReference type="OrthoDB" id="417678at2759"/>
<feature type="compositionally biased region" description="Polar residues" evidence="4">
    <location>
        <begin position="1"/>
        <end position="25"/>
    </location>
</feature>
<dbReference type="GO" id="GO:0005634">
    <property type="term" value="C:nucleus"/>
    <property type="evidence" value="ECO:0007669"/>
    <property type="project" value="UniProtKB-SubCell"/>
</dbReference>
<evidence type="ECO:0000256" key="1">
    <source>
        <dbReference type="ARBA" id="ARBA00004123"/>
    </source>
</evidence>
<proteinExistence type="inferred from homology"/>
<dbReference type="CDD" id="cd22965">
    <property type="entry name" value="DD_DPY30_SDC1"/>
    <property type="match status" value="1"/>
</dbReference>
<organism evidence="5 6">
    <name type="scientific">Diutina rugosa</name>
    <name type="common">Yeast</name>
    <name type="synonym">Candida rugosa</name>
    <dbReference type="NCBI Taxonomy" id="5481"/>
    <lineage>
        <taxon>Eukaryota</taxon>
        <taxon>Fungi</taxon>
        <taxon>Dikarya</taxon>
        <taxon>Ascomycota</taxon>
        <taxon>Saccharomycotina</taxon>
        <taxon>Pichiomycetes</taxon>
        <taxon>Debaryomycetaceae</taxon>
        <taxon>Diutina</taxon>
    </lineage>
</organism>
<sequence length="119" mass="13006">METTQPETTNGVDTTIKQESEQPVETNGVEVKQETSETSVSEPAPAAAPTPVTTTNKGKPVTEEVGGSSVRRYLNQHLTVHLLEGLKLTSQTKPEDPLKFLGEFLIQRSNELAMKEDNN</sequence>
<dbReference type="VEuPathDB" id="FungiDB:DIURU_003910"/>
<reference evidence="5 6" key="1">
    <citation type="submission" date="2019-07" db="EMBL/GenBank/DDBJ databases">
        <title>Genome assembly of two rare yeast pathogens: Diutina rugosa and Trichomonascus ciferrii.</title>
        <authorList>
            <person name="Mixao V."/>
            <person name="Saus E."/>
            <person name="Hansen A."/>
            <person name="Lass-Flor C."/>
            <person name="Gabaldon T."/>
        </authorList>
    </citation>
    <scope>NUCLEOTIDE SEQUENCE [LARGE SCALE GENOMIC DNA]</scope>
    <source>
        <strain evidence="5 6">CBS 613</strain>
    </source>
</reference>
<dbReference type="AlphaFoldDB" id="A0A642UJB1"/>
<dbReference type="Proteomes" id="UP000449547">
    <property type="component" value="Unassembled WGS sequence"/>
</dbReference>
<gene>
    <name evidence="5" type="ORF">DIURU_003910</name>
</gene>
<dbReference type="Gene3D" id="1.20.890.10">
    <property type="entry name" value="cAMP-dependent protein kinase regulatory subunit, dimerization-anchoring domain"/>
    <property type="match status" value="1"/>
</dbReference>
<protein>
    <submittedName>
        <fullName evidence="5">Uncharacterized protein</fullName>
    </submittedName>
</protein>
<comment type="subcellular location">
    <subcellularLocation>
        <location evidence="1">Nucleus</location>
    </subcellularLocation>
</comment>
<dbReference type="EMBL" id="SWFT01000116">
    <property type="protein sequence ID" value="KAA8900094.1"/>
    <property type="molecule type" value="Genomic_DNA"/>
</dbReference>
<dbReference type="OMA" id="MNENIVP"/>
<dbReference type="InterPro" id="IPR049629">
    <property type="entry name" value="DPY30_SDC1_DD"/>
</dbReference>
<dbReference type="Pfam" id="PF05186">
    <property type="entry name" value="Dpy-30"/>
    <property type="match status" value="1"/>
</dbReference>
<evidence type="ECO:0000313" key="6">
    <source>
        <dbReference type="Proteomes" id="UP000449547"/>
    </source>
</evidence>
<keyword evidence="6" id="KW-1185">Reference proteome</keyword>
<evidence type="ECO:0000256" key="2">
    <source>
        <dbReference type="ARBA" id="ARBA00010849"/>
    </source>
</evidence>
<dbReference type="InterPro" id="IPR007858">
    <property type="entry name" value="Dpy-30_motif"/>
</dbReference>
<dbReference type="GeneID" id="54782561"/>
<feature type="region of interest" description="Disordered" evidence="4">
    <location>
        <begin position="1"/>
        <end position="68"/>
    </location>
</feature>
<comment type="similarity">
    <text evidence="2">Belongs to the dpy-30 family.</text>
</comment>
<keyword evidence="3" id="KW-0539">Nucleus</keyword>
<evidence type="ECO:0000256" key="3">
    <source>
        <dbReference type="ARBA" id="ARBA00023242"/>
    </source>
</evidence>
<name>A0A642UJB1_DIURU</name>
<comment type="caution">
    <text evidence="5">The sequence shown here is derived from an EMBL/GenBank/DDBJ whole genome shotgun (WGS) entry which is preliminary data.</text>
</comment>
<feature type="compositionally biased region" description="Low complexity" evidence="4">
    <location>
        <begin position="36"/>
        <end position="55"/>
    </location>
</feature>
<evidence type="ECO:0000313" key="5">
    <source>
        <dbReference type="EMBL" id="KAA8900094.1"/>
    </source>
</evidence>
<accession>A0A642UJB1</accession>
<dbReference type="RefSeq" id="XP_034011233.1">
    <property type="nucleotide sequence ID" value="XM_034156725.1"/>
</dbReference>
<evidence type="ECO:0000256" key="4">
    <source>
        <dbReference type="SAM" id="MobiDB-lite"/>
    </source>
</evidence>